<dbReference type="SUPFAM" id="SSF51126">
    <property type="entry name" value="Pectin lyase-like"/>
    <property type="match status" value="1"/>
</dbReference>
<keyword evidence="3" id="KW-0472">Membrane</keyword>
<reference evidence="5 6" key="1">
    <citation type="journal article" date="2015" name="Stand. Genomic Sci.">
        <title>Genomic Encyclopedia of Bacterial and Archaeal Type Strains, Phase III: the genomes of soil and plant-associated and newly described type strains.</title>
        <authorList>
            <person name="Whitman W.B."/>
            <person name="Woyke T."/>
            <person name="Klenk H.P."/>
            <person name="Zhou Y."/>
            <person name="Lilburn T.G."/>
            <person name="Beck B.J."/>
            <person name="De Vos P."/>
            <person name="Vandamme P."/>
            <person name="Eisen J.A."/>
            <person name="Garrity G."/>
            <person name="Hugenholtz P."/>
            <person name="Kyrpides N.C."/>
        </authorList>
    </citation>
    <scope>NUCLEOTIDE SEQUENCE [LARGE SCALE GENOMIC DNA]</scope>
    <source>
        <strain evidence="5 6">CV53</strain>
    </source>
</reference>
<dbReference type="InterPro" id="IPR003961">
    <property type="entry name" value="FN3_dom"/>
</dbReference>
<dbReference type="GO" id="GO:0005576">
    <property type="term" value="C:extracellular region"/>
    <property type="evidence" value="ECO:0007669"/>
    <property type="project" value="UniProtKB-SubCell"/>
</dbReference>
<keyword evidence="3" id="KW-1133">Transmembrane helix</keyword>
<organism evidence="5 6">
    <name type="scientific">Mesobacillus foraminis</name>
    <dbReference type="NCBI Taxonomy" id="279826"/>
    <lineage>
        <taxon>Bacteria</taxon>
        <taxon>Bacillati</taxon>
        <taxon>Bacillota</taxon>
        <taxon>Bacilli</taxon>
        <taxon>Bacillales</taxon>
        <taxon>Bacillaceae</taxon>
        <taxon>Mesobacillus</taxon>
    </lineage>
</organism>
<feature type="domain" description="Pectate lyase" evidence="4">
    <location>
        <begin position="213"/>
        <end position="435"/>
    </location>
</feature>
<dbReference type="SUPFAM" id="SSF49265">
    <property type="entry name" value="Fibronectin type III"/>
    <property type="match status" value="1"/>
</dbReference>
<dbReference type="PANTHER" id="PTHR31683">
    <property type="entry name" value="PECTATE LYASE 18-RELATED"/>
    <property type="match status" value="1"/>
</dbReference>
<dbReference type="PANTHER" id="PTHR31683:SF18">
    <property type="entry name" value="PECTATE LYASE 21-RELATED"/>
    <property type="match status" value="1"/>
</dbReference>
<evidence type="ECO:0000313" key="5">
    <source>
        <dbReference type="EMBL" id="TCN22569.1"/>
    </source>
</evidence>
<comment type="caution">
    <text evidence="5">The sequence shown here is derived from an EMBL/GenBank/DDBJ whole genome shotgun (WGS) entry which is preliminary data.</text>
</comment>
<evidence type="ECO:0000256" key="3">
    <source>
        <dbReference type="SAM" id="Phobius"/>
    </source>
</evidence>
<sequence>MFSSKGKKGISIVLVMMLTFASFISVPILANDSPASAAFNEVVAKEAGTWFESAFATWTGSTDADYKVYVRGKNILDWRDNSLIKDFLTEWTLVNDEDNELLVRVVDEARGTWRVDIPGLPKGEYEIQIRDREGKVLETFSNLQTRSFPRNGAAFVPSNGNEFAGNHKFALDGAVGGYLPDGRVNPEAQIIYVTEKNKETTFWGNAVFQTERGSTPNERTPLIVRFVGTVTGGDRLVGAGNGNITFEGIGPDALLYGWGIRTGGAHNIVIRNLNFDYWPNDAIELNGQNTTTRGSNYWVHNNSFGYGQNLHLANAADPDQAKGDGAVDVTNHARNYTIAYNHFNGSSKVMLIGGGTGSISAHYGTIHHNWFEGSEERTPRVRNGRIHVFNNLFEDVQGHPYHDTLLERNNGYGIGAAHNANVWAEGNIFDNVNFPFLRSRQGHARGYQSNDFGSDLPSGTPNAGYNHFFGDAPGFIVSYEAVTEGDFPETLEGFRTLADVMSGITQKDLDALREAALNLQPNVIDESSAKNFNVKEDVGIVVANDSITSNPNMSTSPAAQLDWKFRPSEEGVWPTGTAEKSQALRTEIETYSGAQHAAKVHDAPTTPVISSVVINNEVRSAVGDFIEAPGKIVVHENTFTVNWVNTDVLTESYEIQWDQGSNEWTTLATVKANARPASFITQDIDQFANLRAILAEAEEGGAYSFRVRALNSAGSSEWSDVYLVGELTVVDAAPSAVINKLNGNQNELTVTVTETYQNRKTHEISDIFTIKNNAEGTYTVGDYKVFVSTKGNTQIREISIVNE</sequence>
<keyword evidence="6" id="KW-1185">Reference proteome</keyword>
<dbReference type="Pfam" id="PF00544">
    <property type="entry name" value="Pectate_lyase_4"/>
    <property type="match status" value="1"/>
</dbReference>
<accession>A0A4R2BAJ7</accession>
<dbReference type="InterPro" id="IPR012334">
    <property type="entry name" value="Pectin_lyas_fold"/>
</dbReference>
<dbReference type="Gene3D" id="2.60.40.10">
    <property type="entry name" value="Immunoglobulins"/>
    <property type="match status" value="1"/>
</dbReference>
<dbReference type="Gene3D" id="2.160.20.10">
    <property type="entry name" value="Single-stranded right-handed beta-helix, Pectin lyase-like"/>
    <property type="match status" value="1"/>
</dbReference>
<dbReference type="InterPro" id="IPR002022">
    <property type="entry name" value="Pec_lyase"/>
</dbReference>
<dbReference type="InterPro" id="IPR036116">
    <property type="entry name" value="FN3_sf"/>
</dbReference>
<keyword evidence="2" id="KW-0964">Secreted</keyword>
<evidence type="ECO:0000259" key="4">
    <source>
        <dbReference type="SMART" id="SM00656"/>
    </source>
</evidence>
<comment type="similarity">
    <text evidence="2">Belongs to the polysaccharide lyase 1 family.</text>
</comment>
<protein>
    <submittedName>
        <fullName evidence="5">Pectate lyase-like protein</fullName>
    </submittedName>
</protein>
<dbReference type="RefSeq" id="WP_158287133.1">
    <property type="nucleotide sequence ID" value="NZ_JABUHM010000011.1"/>
</dbReference>
<dbReference type="EMBL" id="SLVV01000010">
    <property type="protein sequence ID" value="TCN22569.1"/>
    <property type="molecule type" value="Genomic_DNA"/>
</dbReference>
<evidence type="ECO:0000256" key="1">
    <source>
        <dbReference type="ARBA" id="ARBA00023239"/>
    </source>
</evidence>
<dbReference type="GO" id="GO:0000272">
    <property type="term" value="P:polysaccharide catabolic process"/>
    <property type="evidence" value="ECO:0007669"/>
    <property type="project" value="UniProtKB-KW"/>
</dbReference>
<proteinExistence type="inferred from homology"/>
<dbReference type="Proteomes" id="UP000295689">
    <property type="component" value="Unassembled WGS sequence"/>
</dbReference>
<keyword evidence="2" id="KW-0624">Polysaccharide degradation</keyword>
<dbReference type="GO" id="GO:0030570">
    <property type="term" value="F:pectate lyase activity"/>
    <property type="evidence" value="ECO:0007669"/>
    <property type="project" value="InterPro"/>
</dbReference>
<name>A0A4R2BAJ7_9BACI</name>
<evidence type="ECO:0000313" key="6">
    <source>
        <dbReference type="Proteomes" id="UP000295689"/>
    </source>
</evidence>
<evidence type="ECO:0000256" key="2">
    <source>
        <dbReference type="RuleBase" id="RU361173"/>
    </source>
</evidence>
<dbReference type="InterPro" id="IPR045032">
    <property type="entry name" value="PEL"/>
</dbReference>
<gene>
    <name evidence="5" type="ORF">EV146_11052</name>
</gene>
<keyword evidence="3" id="KW-0812">Transmembrane</keyword>
<keyword evidence="1 2" id="KW-0456">Lyase</keyword>
<feature type="transmembrane region" description="Helical" evidence="3">
    <location>
        <begin position="12"/>
        <end position="30"/>
    </location>
</feature>
<dbReference type="SMART" id="SM00656">
    <property type="entry name" value="Amb_all"/>
    <property type="match status" value="1"/>
</dbReference>
<dbReference type="InterPro" id="IPR011050">
    <property type="entry name" value="Pectin_lyase_fold/virulence"/>
</dbReference>
<dbReference type="CDD" id="cd00063">
    <property type="entry name" value="FN3"/>
    <property type="match status" value="1"/>
</dbReference>
<comment type="subcellular location">
    <subcellularLocation>
        <location evidence="2">Secreted</location>
    </subcellularLocation>
</comment>
<dbReference type="InterPro" id="IPR013783">
    <property type="entry name" value="Ig-like_fold"/>
</dbReference>
<dbReference type="AlphaFoldDB" id="A0A4R2BAJ7"/>
<keyword evidence="2" id="KW-0119">Carbohydrate metabolism</keyword>